<gene>
    <name evidence="1" type="ORF">H8A87_00115</name>
</gene>
<evidence type="ECO:0000313" key="2">
    <source>
        <dbReference type="Proteomes" id="UP000696184"/>
    </source>
</evidence>
<reference evidence="1 2" key="1">
    <citation type="submission" date="2020-08" db="EMBL/GenBank/DDBJ databases">
        <title>Description of Xenorhabdus lircayensis sp. nov., the symbiotic bacterium associated with the entomopathogenic nematode Steirnernema unicornum.</title>
        <authorList>
            <person name="Castaneda-Alvarez C."/>
            <person name="Prodan S."/>
            <person name="Zamorano A."/>
            <person name="San-Blas E."/>
            <person name="Aballay E."/>
        </authorList>
    </citation>
    <scope>NUCLEOTIDE SEQUENCE [LARGE SCALE GENOMIC DNA]</scope>
    <source>
        <strain evidence="1 2">VLS</strain>
    </source>
</reference>
<dbReference type="SUPFAM" id="SSF48657">
    <property type="entry name" value="FinO-like"/>
    <property type="match status" value="1"/>
</dbReference>
<accession>A0ABS0U005</accession>
<comment type="caution">
    <text evidence="1">The sequence shown here is derived from an EMBL/GenBank/DDBJ whole genome shotgun (WGS) entry which is preliminary data.</text>
</comment>
<sequence length="126" mass="14503">MSGLNKGKIIEVLSLKYPNALSITPYKVKPLSDNFDGALLFNLGRIPKKFKNGIIISLQWHRNWPDYLRVVAFGEYKVNIHGSKVCLPTIQEREDARQTLKNMGLWNKRCENLFKVNMGRKDAANR</sequence>
<proteinExistence type="predicted"/>
<name>A0ABS0U005_9GAMM</name>
<dbReference type="InterPro" id="IPR036442">
    <property type="entry name" value="ProQ/FinO_sf"/>
</dbReference>
<dbReference type="RefSeq" id="WP_198688013.1">
    <property type="nucleotide sequence ID" value="NZ_CAWPUD010000038.1"/>
</dbReference>
<evidence type="ECO:0000313" key="1">
    <source>
        <dbReference type="EMBL" id="MBI6547204.1"/>
    </source>
</evidence>
<dbReference type="EMBL" id="JACOII010000004">
    <property type="protein sequence ID" value="MBI6547204.1"/>
    <property type="molecule type" value="Genomic_DNA"/>
</dbReference>
<organism evidence="1 2">
    <name type="scientific">Xenorhabdus lircayensis</name>
    <dbReference type="NCBI Taxonomy" id="2763499"/>
    <lineage>
        <taxon>Bacteria</taxon>
        <taxon>Pseudomonadati</taxon>
        <taxon>Pseudomonadota</taxon>
        <taxon>Gammaproteobacteria</taxon>
        <taxon>Enterobacterales</taxon>
        <taxon>Morganellaceae</taxon>
        <taxon>Xenorhabdus</taxon>
    </lineage>
</organism>
<dbReference type="Gene3D" id="1.10.1710.10">
    <property type="entry name" value="ProQ/FinO domain"/>
    <property type="match status" value="1"/>
</dbReference>
<protein>
    <submittedName>
        <fullName evidence="1">Uncharacterized protein</fullName>
    </submittedName>
</protein>
<keyword evidence="2" id="KW-1185">Reference proteome</keyword>
<dbReference type="Proteomes" id="UP000696184">
    <property type="component" value="Unassembled WGS sequence"/>
</dbReference>